<keyword evidence="3" id="KW-0378">Hydrolase</keyword>
<comment type="caution">
    <text evidence="10">The sequence shown here is derived from an EMBL/GenBank/DDBJ whole genome shotgun (WGS) entry which is preliminary data.</text>
</comment>
<evidence type="ECO:0008006" key="12">
    <source>
        <dbReference type="Google" id="ProtNLM"/>
    </source>
</evidence>
<gene>
    <name evidence="10" type="ORF">RRG08_064184</name>
</gene>
<dbReference type="InterPro" id="IPR001300">
    <property type="entry name" value="Peptidase_C2_calpain_cat"/>
</dbReference>
<dbReference type="InterPro" id="IPR000008">
    <property type="entry name" value="C2_dom"/>
</dbReference>
<dbReference type="InterPro" id="IPR035892">
    <property type="entry name" value="C2_domain_sf"/>
</dbReference>
<dbReference type="PRINTS" id="PR00704">
    <property type="entry name" value="CALPAIN"/>
</dbReference>
<keyword evidence="11" id="KW-1185">Reference proteome</keyword>
<name>A0AAE0YFM9_9GAST</name>
<feature type="active site" evidence="5">
    <location>
        <position position="324"/>
    </location>
</feature>
<feature type="compositionally biased region" description="Basic and acidic residues" evidence="7">
    <location>
        <begin position="252"/>
        <end position="265"/>
    </location>
</feature>
<dbReference type="InterPro" id="IPR036213">
    <property type="entry name" value="Calpain_III_sf"/>
</dbReference>
<dbReference type="SMART" id="SM00230">
    <property type="entry name" value="CysPc"/>
    <property type="match status" value="1"/>
</dbReference>
<organism evidence="10 11">
    <name type="scientific">Elysia crispata</name>
    <name type="common">lettuce slug</name>
    <dbReference type="NCBI Taxonomy" id="231223"/>
    <lineage>
        <taxon>Eukaryota</taxon>
        <taxon>Metazoa</taxon>
        <taxon>Spiralia</taxon>
        <taxon>Lophotrochozoa</taxon>
        <taxon>Mollusca</taxon>
        <taxon>Gastropoda</taxon>
        <taxon>Heterobranchia</taxon>
        <taxon>Euthyneura</taxon>
        <taxon>Panpulmonata</taxon>
        <taxon>Sacoglossa</taxon>
        <taxon>Placobranchoidea</taxon>
        <taxon>Plakobranchidae</taxon>
        <taxon>Elysia</taxon>
    </lineage>
</organism>
<dbReference type="GO" id="GO:0004198">
    <property type="term" value="F:calcium-dependent cysteine-type endopeptidase activity"/>
    <property type="evidence" value="ECO:0007669"/>
    <property type="project" value="InterPro"/>
</dbReference>
<evidence type="ECO:0000313" key="10">
    <source>
        <dbReference type="EMBL" id="KAK3744157.1"/>
    </source>
</evidence>
<feature type="region of interest" description="Disordered" evidence="7">
    <location>
        <begin position="228"/>
        <end position="284"/>
    </location>
</feature>
<dbReference type="GO" id="GO:0005737">
    <property type="term" value="C:cytoplasm"/>
    <property type="evidence" value="ECO:0007669"/>
    <property type="project" value="TreeGrafter"/>
</dbReference>
<dbReference type="PROSITE" id="PS50004">
    <property type="entry name" value="C2"/>
    <property type="match status" value="1"/>
</dbReference>
<proteinExistence type="inferred from homology"/>
<dbReference type="Gene3D" id="2.60.40.150">
    <property type="entry name" value="C2 domain"/>
    <property type="match status" value="1"/>
</dbReference>
<dbReference type="SMART" id="SM00720">
    <property type="entry name" value="calpain_III"/>
    <property type="match status" value="1"/>
</dbReference>
<dbReference type="Proteomes" id="UP001283361">
    <property type="component" value="Unassembled WGS sequence"/>
</dbReference>
<evidence type="ECO:0000259" key="9">
    <source>
        <dbReference type="PROSITE" id="PS50203"/>
    </source>
</evidence>
<feature type="domain" description="Calpain catalytic" evidence="9">
    <location>
        <begin position="23"/>
        <end position="383"/>
    </location>
</feature>
<dbReference type="InterPro" id="IPR038765">
    <property type="entry name" value="Papain-like_cys_pep_sf"/>
</dbReference>
<dbReference type="Gene3D" id="2.60.120.380">
    <property type="match status" value="1"/>
</dbReference>
<dbReference type="AlphaFoldDB" id="A0AAE0YFM9"/>
<evidence type="ECO:0000256" key="2">
    <source>
        <dbReference type="ARBA" id="ARBA00022670"/>
    </source>
</evidence>
<dbReference type="SUPFAM" id="SSF49562">
    <property type="entry name" value="C2 domain (Calcium/lipid-binding domain, CaLB)"/>
    <property type="match status" value="1"/>
</dbReference>
<reference evidence="10" key="1">
    <citation type="journal article" date="2023" name="G3 (Bethesda)">
        <title>A reference genome for the long-term kleptoplast-retaining sea slug Elysia crispata morphotype clarki.</title>
        <authorList>
            <person name="Eastman K.E."/>
            <person name="Pendleton A.L."/>
            <person name="Shaikh M.A."/>
            <person name="Suttiyut T."/>
            <person name="Ogas R."/>
            <person name="Tomko P."/>
            <person name="Gavelis G."/>
            <person name="Widhalm J.R."/>
            <person name="Wisecaver J.H."/>
        </authorList>
    </citation>
    <scope>NUCLEOTIDE SEQUENCE</scope>
    <source>
        <strain evidence="10">ECLA1</strain>
    </source>
</reference>
<dbReference type="Pfam" id="PF00648">
    <property type="entry name" value="Peptidase_C2"/>
    <property type="match status" value="1"/>
</dbReference>
<comment type="caution">
    <text evidence="6">Lacks conserved residue(s) required for the propagation of feature annotation.</text>
</comment>
<evidence type="ECO:0000259" key="8">
    <source>
        <dbReference type="PROSITE" id="PS50004"/>
    </source>
</evidence>
<evidence type="ECO:0000313" key="11">
    <source>
        <dbReference type="Proteomes" id="UP001283361"/>
    </source>
</evidence>
<evidence type="ECO:0000256" key="6">
    <source>
        <dbReference type="PROSITE-ProRule" id="PRU00239"/>
    </source>
</evidence>
<evidence type="ECO:0000256" key="1">
    <source>
        <dbReference type="ARBA" id="ARBA00007623"/>
    </source>
</evidence>
<evidence type="ECO:0000256" key="5">
    <source>
        <dbReference type="PIRSR" id="PIRSR622684-1"/>
    </source>
</evidence>
<dbReference type="InterPro" id="IPR022684">
    <property type="entry name" value="Calpain_cysteine_protease"/>
</dbReference>
<dbReference type="EMBL" id="JAWDGP010006274">
    <property type="protein sequence ID" value="KAK3744157.1"/>
    <property type="molecule type" value="Genomic_DNA"/>
</dbReference>
<dbReference type="SUPFAM" id="SSF49758">
    <property type="entry name" value="Calpain large subunit, middle domain (domain III)"/>
    <property type="match status" value="1"/>
</dbReference>
<evidence type="ECO:0000256" key="7">
    <source>
        <dbReference type="SAM" id="MobiDB-lite"/>
    </source>
</evidence>
<sequence>MPVDFRKQSYTSIKKACLSKGQLFEDPEFPATSKSIYFSKICNDVEWMRPRELCKVPRLVVDGVTYDDLVTGEIKNSWFITACTSLAHVPSMWNKVIPDAKSQEFDAKNPYAGIFRFNFWRFGEIIEVVIDDRLPTRDGKLIFVHSKQKNEFWSALLEKAYAKLFGDYETLGTGHTSDALVDFTGGVSEKLDIASMKLTEGVEMKAFFNKLEAASENKALINCHIRVPPRSAPMSHTGPARLMEPQENADGDDTRSQRSVSDRNSEAPQAFEQPSRPAQIGSKGPHGLLVGQGYNITMVRSVEVKKSLQPAVGAATLQLVRLYNPWPGNDYTGPWSDTSKEWKSIPASEWAKMGVKFEKEGEFWMSFEDWCKYFTEADICHFVNTSFFTLKKTWIETICFSEWSSAGRNGGNNWDSLSFLSNPQYMFDITTEEPDVVMISLEQRDVTEGRVAVGDKKNTIGFYVMKVEANRQYRIHIKGQYLFKSQFLMSRNVFGTCTLPKGRYVIIPCCANAGAVGPFMLRLYTSNKTAGRELTKECPPTGCCAGKVKLVTTITVDRLDGLALPEKAKGTLDPYVTIRCEGEKVQSETHKDNRSPELGFKATFYRKKPANPIVVEVYNKNRMFDDFLSEAKVDWPGPSEDPEGSEKGDKKVYNLYGKGKEADIMKPGSITVFIRSSDDPAML</sequence>
<dbReference type="PANTHER" id="PTHR10183:SF379">
    <property type="entry name" value="CALPAIN-5"/>
    <property type="match status" value="1"/>
</dbReference>
<dbReference type="SUPFAM" id="SSF54001">
    <property type="entry name" value="Cysteine proteinases"/>
    <property type="match status" value="1"/>
</dbReference>
<feature type="domain" description="C2" evidence="8">
    <location>
        <begin position="535"/>
        <end position="648"/>
    </location>
</feature>
<dbReference type="CDD" id="cd00044">
    <property type="entry name" value="CysPc"/>
    <property type="match status" value="1"/>
</dbReference>
<dbReference type="Pfam" id="PF01067">
    <property type="entry name" value="Calpain_III"/>
    <property type="match status" value="1"/>
</dbReference>
<keyword evidence="4" id="KW-0788">Thiol protease</keyword>
<accession>A0AAE0YFM9</accession>
<dbReference type="SMART" id="SM00239">
    <property type="entry name" value="C2"/>
    <property type="match status" value="1"/>
</dbReference>
<evidence type="ECO:0000256" key="3">
    <source>
        <dbReference type="ARBA" id="ARBA00022801"/>
    </source>
</evidence>
<dbReference type="PROSITE" id="PS50203">
    <property type="entry name" value="CALPAIN_CAT"/>
    <property type="match status" value="1"/>
</dbReference>
<dbReference type="InterPro" id="IPR022682">
    <property type="entry name" value="Calpain_domain_III"/>
</dbReference>
<comment type="similarity">
    <text evidence="1">Belongs to the peptidase C2 family.</text>
</comment>
<protein>
    <recommendedName>
        <fullName evidence="12">Calpain-5</fullName>
    </recommendedName>
</protein>
<dbReference type="InterPro" id="IPR022683">
    <property type="entry name" value="Calpain_III"/>
</dbReference>
<evidence type="ECO:0000256" key="4">
    <source>
        <dbReference type="ARBA" id="ARBA00022807"/>
    </source>
</evidence>
<keyword evidence="2" id="KW-0645">Protease</keyword>
<dbReference type="Gene3D" id="3.90.70.10">
    <property type="entry name" value="Cysteine proteinases"/>
    <property type="match status" value="1"/>
</dbReference>
<dbReference type="Pfam" id="PF00168">
    <property type="entry name" value="C2"/>
    <property type="match status" value="1"/>
</dbReference>
<dbReference type="GO" id="GO:0006508">
    <property type="term" value="P:proteolysis"/>
    <property type="evidence" value="ECO:0007669"/>
    <property type="project" value="UniProtKB-KW"/>
</dbReference>
<dbReference type="PANTHER" id="PTHR10183">
    <property type="entry name" value="CALPAIN"/>
    <property type="match status" value="1"/>
</dbReference>